<keyword evidence="3" id="KW-1185">Reference proteome</keyword>
<keyword evidence="1" id="KW-0812">Transmembrane</keyword>
<accession>A0A172UVH7</accession>
<name>A0A172UVH7_9MYCO</name>
<dbReference type="KEGG" id="madi:A7U43_21680"/>
<organism evidence="2 3">
    <name type="scientific">Mycobacterium adipatum</name>
    <dbReference type="NCBI Taxonomy" id="1682113"/>
    <lineage>
        <taxon>Bacteria</taxon>
        <taxon>Bacillati</taxon>
        <taxon>Actinomycetota</taxon>
        <taxon>Actinomycetes</taxon>
        <taxon>Mycobacteriales</taxon>
        <taxon>Mycobacteriaceae</taxon>
        <taxon>Mycobacterium</taxon>
    </lineage>
</organism>
<feature type="transmembrane region" description="Helical" evidence="1">
    <location>
        <begin position="35"/>
        <end position="52"/>
    </location>
</feature>
<keyword evidence="1" id="KW-1133">Transmembrane helix</keyword>
<dbReference type="AlphaFoldDB" id="A0A172UVH7"/>
<gene>
    <name evidence="2" type="ORF">A7U43_21680</name>
</gene>
<protein>
    <submittedName>
        <fullName evidence="2">Uncharacterized protein</fullName>
    </submittedName>
</protein>
<dbReference type="EMBL" id="CP015596">
    <property type="protein sequence ID" value="ANE83137.1"/>
    <property type="molecule type" value="Genomic_DNA"/>
</dbReference>
<evidence type="ECO:0000313" key="3">
    <source>
        <dbReference type="Proteomes" id="UP000077143"/>
    </source>
</evidence>
<sequence length="109" mass="12114">MILCAAASFVVGIVGSAFPILKSRKLSTASIQRRFYWTGCVSALALLFLARLDRWPSNLYLIFICGTVVIAIAFFRTSHIKINGRIWAAYAVLRRPDAPPAVPQHHDEV</sequence>
<evidence type="ECO:0000313" key="2">
    <source>
        <dbReference type="EMBL" id="ANE83137.1"/>
    </source>
</evidence>
<reference evidence="2 3" key="1">
    <citation type="submission" date="2016-05" db="EMBL/GenBank/DDBJ databases">
        <title>Complete genome sequence of a phthalic acid esters degrading Mycobacterium sp. YC-RL4.</title>
        <authorList>
            <person name="Ren L."/>
            <person name="Fan S."/>
            <person name="Ruth N."/>
            <person name="Jia Y."/>
            <person name="Wang J."/>
            <person name="Qiao C."/>
        </authorList>
    </citation>
    <scope>NUCLEOTIDE SEQUENCE [LARGE SCALE GENOMIC DNA]</scope>
    <source>
        <strain evidence="2 3">YC-RL4</strain>
    </source>
</reference>
<keyword evidence="1" id="KW-0472">Membrane</keyword>
<dbReference type="STRING" id="1682113.A7U43_21680"/>
<proteinExistence type="predicted"/>
<dbReference type="Proteomes" id="UP000077143">
    <property type="component" value="Chromosome"/>
</dbReference>
<feature type="transmembrane region" description="Helical" evidence="1">
    <location>
        <begin position="59"/>
        <end position="75"/>
    </location>
</feature>
<evidence type="ECO:0000256" key="1">
    <source>
        <dbReference type="SAM" id="Phobius"/>
    </source>
</evidence>